<keyword evidence="2" id="KW-1185">Reference proteome</keyword>
<reference evidence="2" key="1">
    <citation type="journal article" date="2023" name="Front. Plant Sci.">
        <title>Chromosomal-level genome assembly of Melastoma candidum provides insights into trichome evolution.</title>
        <authorList>
            <person name="Zhong Y."/>
            <person name="Wu W."/>
            <person name="Sun C."/>
            <person name="Zou P."/>
            <person name="Liu Y."/>
            <person name="Dai S."/>
            <person name="Zhou R."/>
        </authorList>
    </citation>
    <scope>NUCLEOTIDE SEQUENCE [LARGE SCALE GENOMIC DNA]</scope>
</reference>
<evidence type="ECO:0000313" key="2">
    <source>
        <dbReference type="Proteomes" id="UP001057402"/>
    </source>
</evidence>
<sequence length="157" mass="18183">MRWKEFADLCQIKVPSLRIRSRNDGRETVEARRRAVASCLHQMCEIIYFPEAEFLILDFEWFCTDLLGQLTRLDGRKFALSTSNGFVTRKDMEKILRGSLQSQIPGMGSKVLDYLDANDIIKLMLRLELCHEQDRPVQIPLLLPSLLEDSRAKRRAG</sequence>
<evidence type="ECO:0000313" key="1">
    <source>
        <dbReference type="EMBL" id="KAI4320819.1"/>
    </source>
</evidence>
<organism evidence="1 2">
    <name type="scientific">Melastoma candidum</name>
    <dbReference type="NCBI Taxonomy" id="119954"/>
    <lineage>
        <taxon>Eukaryota</taxon>
        <taxon>Viridiplantae</taxon>
        <taxon>Streptophyta</taxon>
        <taxon>Embryophyta</taxon>
        <taxon>Tracheophyta</taxon>
        <taxon>Spermatophyta</taxon>
        <taxon>Magnoliopsida</taxon>
        <taxon>eudicotyledons</taxon>
        <taxon>Gunneridae</taxon>
        <taxon>Pentapetalae</taxon>
        <taxon>rosids</taxon>
        <taxon>malvids</taxon>
        <taxon>Myrtales</taxon>
        <taxon>Melastomataceae</taxon>
        <taxon>Melastomatoideae</taxon>
        <taxon>Melastomateae</taxon>
        <taxon>Melastoma</taxon>
    </lineage>
</organism>
<proteinExistence type="predicted"/>
<accession>A0ACB9M908</accession>
<name>A0ACB9M908_9MYRT</name>
<protein>
    <submittedName>
        <fullName evidence="1">Uncharacterized protein</fullName>
    </submittedName>
</protein>
<dbReference type="EMBL" id="CM042889">
    <property type="protein sequence ID" value="KAI4320819.1"/>
    <property type="molecule type" value="Genomic_DNA"/>
</dbReference>
<gene>
    <name evidence="1" type="ORF">MLD38_034264</name>
</gene>
<dbReference type="Proteomes" id="UP001057402">
    <property type="component" value="Chromosome 10"/>
</dbReference>
<comment type="caution">
    <text evidence="1">The sequence shown here is derived from an EMBL/GenBank/DDBJ whole genome shotgun (WGS) entry which is preliminary data.</text>
</comment>